<name>A0A174NCL5_9FIRM</name>
<dbReference type="InterPro" id="IPR011004">
    <property type="entry name" value="Trimer_LpxA-like_sf"/>
</dbReference>
<dbReference type="InterPro" id="IPR051159">
    <property type="entry name" value="Hexapeptide_acetyltransf"/>
</dbReference>
<gene>
    <name evidence="1" type="primary">vatD</name>
    <name evidence="1" type="ORF">ERS852526_01166</name>
</gene>
<reference evidence="1 2" key="1">
    <citation type="submission" date="2015-09" db="EMBL/GenBank/DDBJ databases">
        <authorList>
            <consortium name="Pathogen Informatics"/>
        </authorList>
    </citation>
    <scope>NUCLEOTIDE SEQUENCE [LARGE SCALE GENOMIC DNA]</scope>
    <source>
        <strain evidence="1 2">2789STDY5834914</strain>
    </source>
</reference>
<evidence type="ECO:0000313" key="2">
    <source>
        <dbReference type="Proteomes" id="UP000095485"/>
    </source>
</evidence>
<dbReference type="InterPro" id="IPR001451">
    <property type="entry name" value="Hexapep"/>
</dbReference>
<dbReference type="OrthoDB" id="9801697at2"/>
<dbReference type="SUPFAM" id="SSF51161">
    <property type="entry name" value="Trimeric LpxA-like enzymes"/>
    <property type="match status" value="1"/>
</dbReference>
<keyword evidence="1" id="KW-0808">Transferase</keyword>
<dbReference type="EC" id="2.3.1.-" evidence="1"/>
<dbReference type="AlphaFoldDB" id="A0A174NCL5"/>
<evidence type="ECO:0000313" key="1">
    <source>
        <dbReference type="EMBL" id="CUP44627.1"/>
    </source>
</evidence>
<dbReference type="PANTHER" id="PTHR23416:SF78">
    <property type="entry name" value="LIPOPOLYSACCHARIDE BIOSYNTHESIS O-ACETYL TRANSFERASE WBBJ-RELATED"/>
    <property type="match status" value="1"/>
</dbReference>
<dbReference type="GeneID" id="96228457"/>
<dbReference type="RefSeq" id="WP_055282588.1">
    <property type="nucleotide sequence ID" value="NZ_CZAY01000007.1"/>
</dbReference>
<protein>
    <submittedName>
        <fullName evidence="1">Streptogramin A acetyltransferase</fullName>
        <ecNumber evidence="1">2.3.1.-</ecNumber>
    </submittedName>
</protein>
<keyword evidence="1" id="KW-0012">Acyltransferase</keyword>
<dbReference type="CDD" id="cd04647">
    <property type="entry name" value="LbH_MAT_like"/>
    <property type="match status" value="1"/>
</dbReference>
<proteinExistence type="predicted"/>
<dbReference type="GO" id="GO:0016746">
    <property type="term" value="F:acyltransferase activity"/>
    <property type="evidence" value="ECO:0007669"/>
    <property type="project" value="UniProtKB-KW"/>
</dbReference>
<sequence>MIGKIIKKIRTGFYTNLCKKTAKQYGKGLHINHWSKFTSKTYIGDNCHFNGMKVTGNGNVTIGNNFHSGGGILILTSNHNYEGKSIPYDETTIDGDVVIEDNVWLGQNVTILQGVKIGEGAIIQAGSVVVSDIPSCSIAGGHPAKVFKMRNEQHYYELKSENKFF</sequence>
<dbReference type="Proteomes" id="UP000095485">
    <property type="component" value="Unassembled WGS sequence"/>
</dbReference>
<accession>A0A174NCL5</accession>
<dbReference type="Gene3D" id="2.160.10.10">
    <property type="entry name" value="Hexapeptide repeat proteins"/>
    <property type="match status" value="1"/>
</dbReference>
<dbReference type="EMBL" id="CZAY01000007">
    <property type="protein sequence ID" value="CUP44627.1"/>
    <property type="molecule type" value="Genomic_DNA"/>
</dbReference>
<dbReference type="Pfam" id="PF00132">
    <property type="entry name" value="Hexapep"/>
    <property type="match status" value="1"/>
</dbReference>
<organism evidence="1 2">
    <name type="scientific">Dorea longicatena</name>
    <dbReference type="NCBI Taxonomy" id="88431"/>
    <lineage>
        <taxon>Bacteria</taxon>
        <taxon>Bacillati</taxon>
        <taxon>Bacillota</taxon>
        <taxon>Clostridia</taxon>
        <taxon>Lachnospirales</taxon>
        <taxon>Lachnospiraceae</taxon>
        <taxon>Dorea</taxon>
    </lineage>
</organism>
<dbReference type="PANTHER" id="PTHR23416">
    <property type="entry name" value="SIALIC ACID SYNTHASE-RELATED"/>
    <property type="match status" value="1"/>
</dbReference>